<evidence type="ECO:0000256" key="1">
    <source>
        <dbReference type="ARBA" id="ARBA00008791"/>
    </source>
</evidence>
<gene>
    <name evidence="3" type="ORF">C5749_01040</name>
</gene>
<feature type="domain" description="UspA" evidence="2">
    <location>
        <begin position="158"/>
        <end position="279"/>
    </location>
</feature>
<dbReference type="AlphaFoldDB" id="A0A2S9JRH4"/>
<dbReference type="PANTHER" id="PTHR46268">
    <property type="entry name" value="STRESS RESPONSE PROTEIN NHAX"/>
    <property type="match status" value="1"/>
</dbReference>
<sequence>MKSILFPTDFSQASLNAFDYALKYAEKIQVKLIVYHCFLPGAEIDEETQAIYEKVDIENFRSKKDKFPPFEKLIDKLYANREGVKVKYVVEEGPFIETFKAYVRRKEDKIELVMMGTQAIKMGMFDVFMKTNTSVILEEINKPVIAIPERASFDGDINNIVFLVDYREDEKGPLAQIVKICEEFEAKLHVLHFDLAHGESIVPLMDRFKESLHFNGTKEDVHFQSIDTINLKASLADYCKTNNIDMVCLVNHKRNFYQRLFSFSLTQDLLRSIDVPIMAIYNE</sequence>
<evidence type="ECO:0000259" key="2">
    <source>
        <dbReference type="Pfam" id="PF00582"/>
    </source>
</evidence>
<comment type="similarity">
    <text evidence="1">Belongs to the universal stress protein A family.</text>
</comment>
<comment type="caution">
    <text evidence="3">The sequence shown here is derived from an EMBL/GenBank/DDBJ whole genome shotgun (WGS) entry which is preliminary data.</text>
</comment>
<dbReference type="Pfam" id="PF00582">
    <property type="entry name" value="Usp"/>
    <property type="match status" value="2"/>
</dbReference>
<dbReference type="Gene3D" id="3.40.50.12370">
    <property type="match status" value="1"/>
</dbReference>
<proteinExistence type="inferred from homology"/>
<dbReference type="PANTHER" id="PTHR46268:SF6">
    <property type="entry name" value="UNIVERSAL STRESS PROTEIN UP12"/>
    <property type="match status" value="1"/>
</dbReference>
<protein>
    <recommendedName>
        <fullName evidence="2">UspA domain-containing protein</fullName>
    </recommendedName>
</protein>
<evidence type="ECO:0000313" key="4">
    <source>
        <dbReference type="Proteomes" id="UP000238642"/>
    </source>
</evidence>
<dbReference type="InterPro" id="IPR006016">
    <property type="entry name" value="UspA"/>
</dbReference>
<evidence type="ECO:0000313" key="3">
    <source>
        <dbReference type="EMBL" id="PRD55907.1"/>
    </source>
</evidence>
<feature type="domain" description="UspA" evidence="2">
    <location>
        <begin position="1"/>
        <end position="148"/>
    </location>
</feature>
<dbReference type="OrthoDB" id="9788959at2"/>
<dbReference type="Proteomes" id="UP000238642">
    <property type="component" value="Unassembled WGS sequence"/>
</dbReference>
<dbReference type="EMBL" id="PVBS01000001">
    <property type="protein sequence ID" value="PRD55907.1"/>
    <property type="molecule type" value="Genomic_DNA"/>
</dbReference>
<reference evidence="3 4" key="1">
    <citation type="submission" date="2018-02" db="EMBL/GenBank/DDBJ databases">
        <title>The draft genome of Sphingobacterium gobiense H7.</title>
        <authorList>
            <person name="Li L."/>
            <person name="Liu L."/>
            <person name="Zhang X."/>
            <person name="Wang T."/>
            <person name="Liang L."/>
        </authorList>
    </citation>
    <scope>NUCLEOTIDE SEQUENCE [LARGE SCALE GENOMIC DNA]</scope>
    <source>
        <strain evidence="3 4">ACCC 05757</strain>
    </source>
</reference>
<dbReference type="RefSeq" id="WP_105722206.1">
    <property type="nucleotide sequence ID" value="NZ_PVBS01000001.1"/>
</dbReference>
<dbReference type="CDD" id="cd00293">
    <property type="entry name" value="USP-like"/>
    <property type="match status" value="1"/>
</dbReference>
<keyword evidence="4" id="KW-1185">Reference proteome</keyword>
<accession>A0A2S9JRH4</accession>
<organism evidence="3 4">
    <name type="scientific">Sphingobacterium gobiense</name>
    <dbReference type="NCBI Taxonomy" id="1382456"/>
    <lineage>
        <taxon>Bacteria</taxon>
        <taxon>Pseudomonadati</taxon>
        <taxon>Bacteroidota</taxon>
        <taxon>Sphingobacteriia</taxon>
        <taxon>Sphingobacteriales</taxon>
        <taxon>Sphingobacteriaceae</taxon>
        <taxon>Sphingobacterium</taxon>
    </lineage>
</organism>
<dbReference type="SUPFAM" id="SSF52402">
    <property type="entry name" value="Adenine nucleotide alpha hydrolases-like"/>
    <property type="match status" value="2"/>
</dbReference>
<name>A0A2S9JRH4_9SPHI</name>